<evidence type="ECO:0000313" key="3">
    <source>
        <dbReference type="EnsemblFungi" id="EJT77443"/>
    </source>
</evidence>
<dbReference type="VEuPathDB" id="FungiDB:GGTG_07355"/>
<keyword evidence="4" id="KW-1185">Reference proteome</keyword>
<evidence type="ECO:0000313" key="4">
    <source>
        <dbReference type="Proteomes" id="UP000006039"/>
    </source>
</evidence>
<dbReference type="eggNOG" id="ENOG502RNBD">
    <property type="taxonomic scope" value="Eukaryota"/>
</dbReference>
<proteinExistence type="predicted"/>
<sequence>MPFDKPQEKRPNKIKLLFTPKPKDANGDVDGADDGADDGAYDGAAGEGSSSSSDSSSGCYEFGSESTGSPAPGGPECMTDDDRGVQAARLEMLREAGSLQHDKKKVQFCSMTRCAQTDFERSPEYFEEPLAELLEECKTKSGRAAAAGPSAPSSSTNWASHLDEHNIHRFDVAQGRDGEVYDRALREVLAGGKETHWMWFVFPQLAGAGGVDPASCSHTARFYHVRCLAEARALLDHPRLGWRLRRMAAAVLAAAPAVGYNPKRLMGGVVDAAKLQSSMTLFGVVAEDTTVFQQVLDDMFDGMSDDSTLQLVNAELNRSG</sequence>
<reference evidence="3" key="5">
    <citation type="submission" date="2018-04" db="UniProtKB">
        <authorList>
            <consortium name="EnsemblFungi"/>
        </authorList>
    </citation>
    <scope>IDENTIFICATION</scope>
    <source>
        <strain evidence="3">R3-111a-1</strain>
    </source>
</reference>
<feature type="compositionally biased region" description="Low complexity" evidence="1">
    <location>
        <begin position="41"/>
        <end position="58"/>
    </location>
</feature>
<dbReference type="EnsemblFungi" id="EJT77443">
    <property type="protein sequence ID" value="EJT77443"/>
    <property type="gene ID" value="GGTG_07355"/>
</dbReference>
<accession>J3P1F8</accession>
<protein>
    <submittedName>
        <fullName evidence="2">Calpastatin</fullName>
    </submittedName>
</protein>
<dbReference type="HOGENOM" id="CLU_903370_0_0_1"/>
<reference evidence="3" key="4">
    <citation type="journal article" date="2015" name="G3 (Bethesda)">
        <title>Genome sequences of three phytopathogenic species of the Magnaporthaceae family of fungi.</title>
        <authorList>
            <person name="Okagaki L.H."/>
            <person name="Nunes C.C."/>
            <person name="Sailsbery J."/>
            <person name="Clay B."/>
            <person name="Brown D."/>
            <person name="John T."/>
            <person name="Oh Y."/>
            <person name="Young N."/>
            <person name="Fitzgerald M."/>
            <person name="Haas B.J."/>
            <person name="Zeng Q."/>
            <person name="Young S."/>
            <person name="Adiconis X."/>
            <person name="Fan L."/>
            <person name="Levin J.Z."/>
            <person name="Mitchell T.K."/>
            <person name="Okubara P.A."/>
            <person name="Farman M.L."/>
            <person name="Kohn L.M."/>
            <person name="Birren B."/>
            <person name="Ma L.-J."/>
            <person name="Dean R.A."/>
        </authorList>
    </citation>
    <scope>NUCLEOTIDE SEQUENCE</scope>
    <source>
        <strain evidence="3">R3-111a-1</strain>
    </source>
</reference>
<feature type="compositionally biased region" description="Basic and acidic residues" evidence="1">
    <location>
        <begin position="1"/>
        <end position="11"/>
    </location>
</feature>
<dbReference type="Pfam" id="PF08837">
    <property type="entry name" value="DUF1810"/>
    <property type="match status" value="1"/>
</dbReference>
<reference evidence="4" key="1">
    <citation type="submission" date="2010-07" db="EMBL/GenBank/DDBJ databases">
        <title>The genome sequence of Gaeumannomyces graminis var. tritici strain R3-111a-1.</title>
        <authorList>
            <consortium name="The Broad Institute Genome Sequencing Platform"/>
            <person name="Ma L.-J."/>
            <person name="Dead R."/>
            <person name="Young S."/>
            <person name="Zeng Q."/>
            <person name="Koehrsen M."/>
            <person name="Alvarado L."/>
            <person name="Berlin A."/>
            <person name="Chapman S.B."/>
            <person name="Chen Z."/>
            <person name="Freedman E."/>
            <person name="Gellesch M."/>
            <person name="Goldberg J."/>
            <person name="Griggs A."/>
            <person name="Gujja S."/>
            <person name="Heilman E.R."/>
            <person name="Heiman D."/>
            <person name="Hepburn T."/>
            <person name="Howarth C."/>
            <person name="Jen D."/>
            <person name="Larson L."/>
            <person name="Mehta T."/>
            <person name="Neiman D."/>
            <person name="Pearson M."/>
            <person name="Roberts A."/>
            <person name="Saif S."/>
            <person name="Shea T."/>
            <person name="Shenoy N."/>
            <person name="Sisk P."/>
            <person name="Stolte C."/>
            <person name="Sykes S."/>
            <person name="Walk T."/>
            <person name="White J."/>
            <person name="Yandava C."/>
            <person name="Haas B."/>
            <person name="Nusbaum C."/>
            <person name="Birren B."/>
        </authorList>
    </citation>
    <scope>NUCLEOTIDE SEQUENCE [LARGE SCALE GENOMIC DNA]</scope>
    <source>
        <strain evidence="4">R3-111a-1</strain>
    </source>
</reference>
<name>J3P1F8_GAET3</name>
<dbReference type="InterPro" id="IPR014937">
    <property type="entry name" value="DUF1810"/>
</dbReference>
<dbReference type="InterPro" id="IPR036287">
    <property type="entry name" value="Rv1873-like_sf"/>
</dbReference>
<dbReference type="Proteomes" id="UP000006039">
    <property type="component" value="Unassembled WGS sequence"/>
</dbReference>
<feature type="compositionally biased region" description="Acidic residues" evidence="1">
    <location>
        <begin position="30"/>
        <end position="40"/>
    </location>
</feature>
<reference evidence="2" key="3">
    <citation type="submission" date="2010-09" db="EMBL/GenBank/DDBJ databases">
        <title>Annotation of Gaeumannomyces graminis var. tritici R3-111a-1.</title>
        <authorList>
            <consortium name="The Broad Institute Genome Sequencing Platform"/>
            <person name="Ma L.-J."/>
            <person name="Dead R."/>
            <person name="Young S.K."/>
            <person name="Zeng Q."/>
            <person name="Gargeya S."/>
            <person name="Fitzgerald M."/>
            <person name="Haas B."/>
            <person name="Abouelleil A."/>
            <person name="Alvarado L."/>
            <person name="Arachchi H.M."/>
            <person name="Berlin A."/>
            <person name="Brown A."/>
            <person name="Chapman S.B."/>
            <person name="Chen Z."/>
            <person name="Dunbar C."/>
            <person name="Freedman E."/>
            <person name="Gearin G."/>
            <person name="Gellesch M."/>
            <person name="Goldberg J."/>
            <person name="Griggs A."/>
            <person name="Gujja S."/>
            <person name="Heiman D."/>
            <person name="Howarth C."/>
            <person name="Larson L."/>
            <person name="Lui A."/>
            <person name="MacDonald P.J.P."/>
            <person name="Mehta T."/>
            <person name="Montmayeur A."/>
            <person name="Murphy C."/>
            <person name="Neiman D."/>
            <person name="Pearson M."/>
            <person name="Priest M."/>
            <person name="Roberts A."/>
            <person name="Saif S."/>
            <person name="Shea T."/>
            <person name="Shenoy N."/>
            <person name="Sisk P."/>
            <person name="Stolte C."/>
            <person name="Sykes S."/>
            <person name="Yandava C."/>
            <person name="Wortman J."/>
            <person name="Nusbaum C."/>
            <person name="Birren B."/>
        </authorList>
    </citation>
    <scope>NUCLEOTIDE SEQUENCE</scope>
    <source>
        <strain evidence="2">R3-111a-1</strain>
    </source>
</reference>
<dbReference type="EMBL" id="GL385397">
    <property type="protein sequence ID" value="EJT77443.1"/>
    <property type="molecule type" value="Genomic_DNA"/>
</dbReference>
<evidence type="ECO:0000256" key="1">
    <source>
        <dbReference type="SAM" id="MobiDB-lite"/>
    </source>
</evidence>
<dbReference type="AlphaFoldDB" id="J3P1F8"/>
<dbReference type="RefSeq" id="XP_009223443.1">
    <property type="nucleotide sequence ID" value="XM_009225179.1"/>
</dbReference>
<evidence type="ECO:0000313" key="2">
    <source>
        <dbReference type="EMBL" id="EJT77443.1"/>
    </source>
</evidence>
<reference evidence="2" key="2">
    <citation type="submission" date="2010-07" db="EMBL/GenBank/DDBJ databases">
        <authorList>
            <consortium name="The Broad Institute Genome Sequencing Platform"/>
            <consortium name="Broad Institute Genome Sequencing Center for Infectious Disease"/>
            <person name="Ma L.-J."/>
            <person name="Dead R."/>
            <person name="Young S."/>
            <person name="Zeng Q."/>
            <person name="Koehrsen M."/>
            <person name="Alvarado L."/>
            <person name="Berlin A."/>
            <person name="Chapman S.B."/>
            <person name="Chen Z."/>
            <person name="Freedman E."/>
            <person name="Gellesch M."/>
            <person name="Goldberg J."/>
            <person name="Griggs A."/>
            <person name="Gujja S."/>
            <person name="Heilman E.R."/>
            <person name="Heiman D."/>
            <person name="Hepburn T."/>
            <person name="Howarth C."/>
            <person name="Jen D."/>
            <person name="Larson L."/>
            <person name="Mehta T."/>
            <person name="Neiman D."/>
            <person name="Pearson M."/>
            <person name="Roberts A."/>
            <person name="Saif S."/>
            <person name="Shea T."/>
            <person name="Shenoy N."/>
            <person name="Sisk P."/>
            <person name="Stolte C."/>
            <person name="Sykes S."/>
            <person name="Walk T."/>
            <person name="White J."/>
            <person name="Yandava C."/>
            <person name="Haas B."/>
            <person name="Nusbaum C."/>
            <person name="Birren B."/>
        </authorList>
    </citation>
    <scope>NUCLEOTIDE SEQUENCE</scope>
    <source>
        <strain evidence="2">R3-111a-1</strain>
    </source>
</reference>
<dbReference type="SUPFAM" id="SSF140736">
    <property type="entry name" value="Rv1873-like"/>
    <property type="match status" value="1"/>
</dbReference>
<feature type="region of interest" description="Disordered" evidence="1">
    <location>
        <begin position="1"/>
        <end position="81"/>
    </location>
</feature>
<gene>
    <name evidence="3" type="primary">20347813</name>
    <name evidence="2" type="ORF">GGTG_07355</name>
</gene>
<dbReference type="OrthoDB" id="447037at2759"/>
<organism evidence="2">
    <name type="scientific">Gaeumannomyces tritici (strain R3-111a-1)</name>
    <name type="common">Wheat and barley take-all root rot fungus</name>
    <name type="synonym">Gaeumannomyces graminis var. tritici</name>
    <dbReference type="NCBI Taxonomy" id="644352"/>
    <lineage>
        <taxon>Eukaryota</taxon>
        <taxon>Fungi</taxon>
        <taxon>Dikarya</taxon>
        <taxon>Ascomycota</taxon>
        <taxon>Pezizomycotina</taxon>
        <taxon>Sordariomycetes</taxon>
        <taxon>Sordariomycetidae</taxon>
        <taxon>Magnaporthales</taxon>
        <taxon>Magnaporthaceae</taxon>
        <taxon>Gaeumannomyces</taxon>
    </lineage>
</organism>
<dbReference type="GeneID" id="20347813"/>
<dbReference type="Gene3D" id="1.25.40.380">
    <property type="entry name" value="Protein of unknown function DUF1810"/>
    <property type="match status" value="1"/>
</dbReference>